<protein>
    <submittedName>
        <fullName evidence="2">DUF4292 domain-containing protein</fullName>
    </submittedName>
</protein>
<organism evidence="2 3">
    <name type="scientific">Niabella yanshanensis</name>
    <dbReference type="NCBI Taxonomy" id="577386"/>
    <lineage>
        <taxon>Bacteria</taxon>
        <taxon>Pseudomonadati</taxon>
        <taxon>Bacteroidota</taxon>
        <taxon>Chitinophagia</taxon>
        <taxon>Chitinophagales</taxon>
        <taxon>Chitinophagaceae</taxon>
        <taxon>Niabella</taxon>
    </lineage>
</organism>
<evidence type="ECO:0000313" key="3">
    <source>
        <dbReference type="Proteomes" id="UP001325680"/>
    </source>
</evidence>
<dbReference type="Proteomes" id="UP001325680">
    <property type="component" value="Chromosome"/>
</dbReference>
<dbReference type="PROSITE" id="PS51257">
    <property type="entry name" value="PROKAR_LIPOPROTEIN"/>
    <property type="match status" value="1"/>
</dbReference>
<dbReference type="RefSeq" id="WP_114791644.1">
    <property type="nucleotide sequence ID" value="NZ_CP139960.1"/>
</dbReference>
<keyword evidence="1" id="KW-0732">Signal</keyword>
<feature type="signal peptide" evidence="1">
    <location>
        <begin position="1"/>
        <end position="22"/>
    </location>
</feature>
<dbReference type="InterPro" id="IPR025634">
    <property type="entry name" value="DUF4292"/>
</dbReference>
<dbReference type="EMBL" id="CP139960">
    <property type="protein sequence ID" value="WQD37576.1"/>
    <property type="molecule type" value="Genomic_DNA"/>
</dbReference>
<sequence>MKQLVLIIAVAALASCGASKKAAKTPSVDTSQPPPVATVENEGPSVVLSRLNKIDFKTFSGKVDVDFDDGKGNGKSVSAKLVIKKDEAIWMSAGLLGFEGVRALITKDSVKILNKLQKEYIASSLSYIQEKIGLPVDFATLQDLLIGNAIFVNQDNASLTREGSGYVITTQDENFKNLLTVLLPGYLPAASKLSDVDAAKNRSAELAYNNYKQVAGRNFSTSRDIRVNYKSNITIKLNFQSHDFDGEVAVPFSVPSGYKTKQ</sequence>
<name>A0ABZ0W377_9BACT</name>
<reference evidence="2 3" key="1">
    <citation type="submission" date="2023-12" db="EMBL/GenBank/DDBJ databases">
        <title>Genome sequencing and assembly of bacterial species from a model synthetic community.</title>
        <authorList>
            <person name="Hogle S.L."/>
        </authorList>
    </citation>
    <scope>NUCLEOTIDE SEQUENCE [LARGE SCALE GENOMIC DNA]</scope>
    <source>
        <strain evidence="2 3">HAMBI_3031</strain>
    </source>
</reference>
<proteinExistence type="predicted"/>
<evidence type="ECO:0000313" key="2">
    <source>
        <dbReference type="EMBL" id="WQD37576.1"/>
    </source>
</evidence>
<feature type="chain" id="PRO_5045348527" evidence="1">
    <location>
        <begin position="23"/>
        <end position="262"/>
    </location>
</feature>
<dbReference type="Pfam" id="PF14125">
    <property type="entry name" value="DUF4292"/>
    <property type="match status" value="1"/>
</dbReference>
<gene>
    <name evidence="2" type="ORF">U0035_18040</name>
</gene>
<accession>A0ABZ0W377</accession>
<evidence type="ECO:0000256" key="1">
    <source>
        <dbReference type="SAM" id="SignalP"/>
    </source>
</evidence>
<keyword evidence="3" id="KW-1185">Reference proteome</keyword>